<keyword evidence="3" id="KW-1185">Reference proteome</keyword>
<dbReference type="GeneID" id="40104352"/>
<reference evidence="2" key="1">
    <citation type="submission" date="2017-06" db="EMBL/GenBank/DDBJ databases">
        <authorList>
            <person name="Guerrero Bustamante C.A."/>
            <person name="Bowman C.A."/>
            <person name="Russell D.A."/>
            <person name="Pope W.A."/>
            <person name="Jacobs-Sera D."/>
            <person name="Hatfull G.F."/>
        </authorList>
    </citation>
    <scope>NUCLEOTIDE SEQUENCE [LARGE SCALE GENOMIC DNA]</scope>
</reference>
<protein>
    <submittedName>
        <fullName evidence="2">Uncharacterized protein</fullName>
    </submittedName>
</protein>
<keyword evidence="1" id="KW-0472">Membrane</keyword>
<sequence>MPIERLPPRLIPFARRLRAWAMTDSFAILILGIGIIFRGVSYLPGVLGSPPPPGSHPAESSLPMPVWGVIWLVVGVICIISSITRSTIVDVIALCSGVMLNAGWGMSFVFASLEGVSHRSWVSSVGYFSVVILVVWAVWRGKRGDIPKEDRE</sequence>
<feature type="transmembrane region" description="Helical" evidence="1">
    <location>
        <begin position="119"/>
        <end position="139"/>
    </location>
</feature>
<gene>
    <name evidence="2" type="primary">26</name>
    <name evidence="2" type="ORF">PBI_POUSHOU_26</name>
</gene>
<evidence type="ECO:0000256" key="1">
    <source>
        <dbReference type="SAM" id="Phobius"/>
    </source>
</evidence>
<feature type="transmembrane region" description="Helical" evidence="1">
    <location>
        <begin position="21"/>
        <end position="44"/>
    </location>
</feature>
<evidence type="ECO:0000313" key="2">
    <source>
        <dbReference type="EMBL" id="ASJ78985.1"/>
    </source>
</evidence>
<dbReference type="RefSeq" id="YP_009626538.1">
    <property type="nucleotide sequence ID" value="NC_042139.2"/>
</dbReference>
<evidence type="ECO:0000313" key="3">
    <source>
        <dbReference type="Proteomes" id="UP000226097"/>
    </source>
</evidence>
<proteinExistence type="predicted"/>
<feature type="transmembrane region" description="Helical" evidence="1">
    <location>
        <begin position="91"/>
        <end position="113"/>
    </location>
</feature>
<dbReference type="Proteomes" id="UP000226097">
    <property type="component" value="Segment"/>
</dbReference>
<dbReference type="EMBL" id="MF197383">
    <property type="protein sequence ID" value="ASJ78985.1"/>
    <property type="molecule type" value="Genomic_DNA"/>
</dbReference>
<keyword evidence="1" id="KW-0812">Transmembrane</keyword>
<dbReference type="KEGG" id="vg:40104352"/>
<organism evidence="2 3">
    <name type="scientific">Corynebacterium phage Poushou</name>
    <dbReference type="NCBI Taxonomy" id="2015851"/>
    <lineage>
        <taxon>Viruses</taxon>
        <taxon>Duplodnaviria</taxon>
        <taxon>Heunggongvirae</taxon>
        <taxon>Uroviricota</taxon>
        <taxon>Caudoviricetes</taxon>
        <taxon>Poushouvirus</taxon>
        <taxon>Poushouvirus Poushou</taxon>
    </lineage>
</organism>
<accession>A0A220NQQ7</accession>
<feature type="transmembrane region" description="Helical" evidence="1">
    <location>
        <begin position="64"/>
        <end position="84"/>
    </location>
</feature>
<name>A0A220NQQ7_9CAUD</name>
<keyword evidence="1" id="KW-1133">Transmembrane helix</keyword>